<dbReference type="PRINTS" id="PR00834">
    <property type="entry name" value="PROTEASES2C"/>
</dbReference>
<dbReference type="GO" id="GO:0004252">
    <property type="term" value="F:serine-type endopeptidase activity"/>
    <property type="evidence" value="ECO:0007669"/>
    <property type="project" value="InterPro"/>
</dbReference>
<proteinExistence type="inferred from homology"/>
<feature type="transmembrane region" description="Helical" evidence="4">
    <location>
        <begin position="7"/>
        <end position="26"/>
    </location>
</feature>
<organism evidence="6">
    <name type="scientific">candidate division WOR-3 bacterium</name>
    <dbReference type="NCBI Taxonomy" id="2052148"/>
    <lineage>
        <taxon>Bacteria</taxon>
        <taxon>Bacteria division WOR-3</taxon>
    </lineage>
</organism>
<accession>A0A7C3YVB1</accession>
<dbReference type="SUPFAM" id="SSF50156">
    <property type="entry name" value="PDZ domain-like"/>
    <property type="match status" value="1"/>
</dbReference>
<comment type="similarity">
    <text evidence="1">Belongs to the peptidase S1C family.</text>
</comment>
<dbReference type="InterPro" id="IPR001940">
    <property type="entry name" value="Peptidase_S1C"/>
</dbReference>
<protein>
    <submittedName>
        <fullName evidence="6">Trypsin-like serine protease</fullName>
    </submittedName>
</protein>
<dbReference type="GO" id="GO:0006508">
    <property type="term" value="P:proteolysis"/>
    <property type="evidence" value="ECO:0007669"/>
    <property type="project" value="UniProtKB-KW"/>
</dbReference>
<dbReference type="PROSITE" id="PS50106">
    <property type="entry name" value="PDZ"/>
    <property type="match status" value="1"/>
</dbReference>
<evidence type="ECO:0000256" key="4">
    <source>
        <dbReference type="SAM" id="Phobius"/>
    </source>
</evidence>
<dbReference type="InterPro" id="IPR036034">
    <property type="entry name" value="PDZ_sf"/>
</dbReference>
<evidence type="ECO:0000256" key="1">
    <source>
        <dbReference type="ARBA" id="ARBA00010541"/>
    </source>
</evidence>
<feature type="domain" description="PDZ" evidence="5">
    <location>
        <begin position="290"/>
        <end position="388"/>
    </location>
</feature>
<dbReference type="SMART" id="SM00228">
    <property type="entry name" value="PDZ"/>
    <property type="match status" value="1"/>
</dbReference>
<sequence length="397" mass="44075">MKRIRDIFFGFVLGFLIFVLASFWGLKLPSIPKRRETSPLSSPFYFQQVLENPSQDEISNSRRNAIVLAAQKVSPAVVSITVTQIKIVSSPFYSPFSDPFWSDFFRDFFPQRKFREEIRGLGSGVIISPDGYIVTNSHVVEMATEIKVTLPDKREFIGKIIDLDPNRDLALLKIDGNNLPYAHLGNSDDLMIGEWAIALGNPFGTLIQDARPSVTVGVISALNRTISSERLGRTYENMIQTDAAINPGNSGGPLINAQGEVIGINTFIFTHAGGSEGIGFAIPINTVKKFVAEAKEQRPEGVPPEIETKLGITVSDINRTLRKKYRLTVDKGVVVVRVKPNTIGEAVGLEEGDVIVMINGKRPNSASDFKVIADQIKNRIDMTINREGEEIRIFYRY</sequence>
<keyword evidence="3" id="KW-0378">Hydrolase</keyword>
<name>A0A7C3YVB1_UNCW3</name>
<dbReference type="Pfam" id="PF13365">
    <property type="entry name" value="Trypsin_2"/>
    <property type="match status" value="1"/>
</dbReference>
<dbReference type="AlphaFoldDB" id="A0A7C3YVB1"/>
<dbReference type="PANTHER" id="PTHR22939:SF129">
    <property type="entry name" value="SERINE PROTEASE HTRA2, MITOCHONDRIAL"/>
    <property type="match status" value="1"/>
</dbReference>
<dbReference type="Gene3D" id="2.40.10.120">
    <property type="match status" value="1"/>
</dbReference>
<keyword evidence="4" id="KW-0472">Membrane</keyword>
<dbReference type="PANTHER" id="PTHR22939">
    <property type="entry name" value="SERINE PROTEASE FAMILY S1C HTRA-RELATED"/>
    <property type="match status" value="1"/>
</dbReference>
<gene>
    <name evidence="6" type="ORF">ENX07_07310</name>
</gene>
<dbReference type="InterPro" id="IPR009003">
    <property type="entry name" value="Peptidase_S1_PA"/>
</dbReference>
<evidence type="ECO:0000259" key="5">
    <source>
        <dbReference type="PROSITE" id="PS50106"/>
    </source>
</evidence>
<comment type="caution">
    <text evidence="6">The sequence shown here is derived from an EMBL/GenBank/DDBJ whole genome shotgun (WGS) entry which is preliminary data.</text>
</comment>
<evidence type="ECO:0000313" key="6">
    <source>
        <dbReference type="EMBL" id="HGE99855.1"/>
    </source>
</evidence>
<dbReference type="Pfam" id="PF00595">
    <property type="entry name" value="PDZ"/>
    <property type="match status" value="1"/>
</dbReference>
<dbReference type="SUPFAM" id="SSF50494">
    <property type="entry name" value="Trypsin-like serine proteases"/>
    <property type="match status" value="1"/>
</dbReference>
<evidence type="ECO:0000256" key="2">
    <source>
        <dbReference type="ARBA" id="ARBA00022670"/>
    </source>
</evidence>
<keyword evidence="4" id="KW-0812">Transmembrane</keyword>
<dbReference type="Gene3D" id="2.30.42.10">
    <property type="match status" value="1"/>
</dbReference>
<keyword evidence="4" id="KW-1133">Transmembrane helix</keyword>
<dbReference type="InterPro" id="IPR001478">
    <property type="entry name" value="PDZ"/>
</dbReference>
<dbReference type="EMBL" id="DTMQ01000043">
    <property type="protein sequence ID" value="HGE99855.1"/>
    <property type="molecule type" value="Genomic_DNA"/>
</dbReference>
<evidence type="ECO:0000256" key="3">
    <source>
        <dbReference type="ARBA" id="ARBA00022801"/>
    </source>
</evidence>
<reference evidence="6" key="1">
    <citation type="journal article" date="2020" name="mSystems">
        <title>Genome- and Community-Level Interaction Insights into Carbon Utilization and Element Cycling Functions of Hydrothermarchaeota in Hydrothermal Sediment.</title>
        <authorList>
            <person name="Zhou Z."/>
            <person name="Liu Y."/>
            <person name="Xu W."/>
            <person name="Pan J."/>
            <person name="Luo Z.H."/>
            <person name="Li M."/>
        </authorList>
    </citation>
    <scope>NUCLEOTIDE SEQUENCE [LARGE SCALE GENOMIC DNA]</scope>
    <source>
        <strain evidence="6">SpSt-906</strain>
    </source>
</reference>
<keyword evidence="2 6" id="KW-0645">Protease</keyword>